<proteinExistence type="evidence at transcript level"/>
<accession>A0A090XAN4</accession>
<keyword evidence="1" id="KW-0808">Transferase</keyword>
<protein>
    <submittedName>
        <fullName evidence="1">Putative glutathione s-transferase</fullName>
    </submittedName>
</protein>
<dbReference type="GO" id="GO:0016740">
    <property type="term" value="F:transferase activity"/>
    <property type="evidence" value="ECO:0007669"/>
    <property type="project" value="UniProtKB-KW"/>
</dbReference>
<organism evidence="1">
    <name type="scientific">Ixodes ricinus</name>
    <name type="common">Common tick</name>
    <name type="synonym">Acarus ricinus</name>
    <dbReference type="NCBI Taxonomy" id="34613"/>
    <lineage>
        <taxon>Eukaryota</taxon>
        <taxon>Metazoa</taxon>
        <taxon>Ecdysozoa</taxon>
        <taxon>Arthropoda</taxon>
        <taxon>Chelicerata</taxon>
        <taxon>Arachnida</taxon>
        <taxon>Acari</taxon>
        <taxon>Parasitiformes</taxon>
        <taxon>Ixodida</taxon>
        <taxon>Ixodoidea</taxon>
        <taxon>Ixodidae</taxon>
        <taxon>Ixodinae</taxon>
        <taxon>Ixodes</taxon>
    </lineage>
</organism>
<feature type="non-terminal residue" evidence="1">
    <location>
        <position position="1"/>
    </location>
</feature>
<name>A0A090XAN4_IXORI</name>
<dbReference type="Gene3D" id="1.20.1050.10">
    <property type="match status" value="1"/>
</dbReference>
<dbReference type="EMBL" id="GBIH01000728">
    <property type="protein sequence ID" value="JAC93982.1"/>
    <property type="molecule type" value="mRNA"/>
</dbReference>
<evidence type="ECO:0000313" key="1">
    <source>
        <dbReference type="EMBL" id="JAC93982.1"/>
    </source>
</evidence>
<dbReference type="AlphaFoldDB" id="A0A090XAN4"/>
<sequence length="170" mass="19619">LNPALHLSPLLVDGQPRTVRKPRHRYLPGGQVRCRQPLVSPRHREARGDQQSPDCFDIGTLYKTMSAYFYPVLLFKKEYDPATEAPMTDALQVRRETVCLDNALPDRLRYQPSPTLWSLVPSPSLTSPLTTPWTAHPKVRDYYSALKKDLPYYAEVNDKGIEMFRKYTQK</sequence>
<reference evidence="1" key="1">
    <citation type="journal article" date="2015" name="PLoS Negl. Trop. Dis.">
        <title>Deep Sequencing Analysis of the Ixodes ricinus Haemocytome.</title>
        <authorList>
            <person name="Kotsyfakis M."/>
            <person name="Kopacek P."/>
            <person name="Franta Z."/>
            <person name="Pedra J.H."/>
            <person name="Ribeiro J.M."/>
        </authorList>
    </citation>
    <scope>NUCLEOTIDE SEQUENCE</scope>
</reference>